<gene>
    <name evidence="3" type="ORF">AMECASPLE_000452</name>
</gene>
<dbReference type="EMBL" id="JAHRIP010009417">
    <property type="protein sequence ID" value="MEQ2282410.1"/>
    <property type="molecule type" value="Genomic_DNA"/>
</dbReference>
<sequence length="402" mass="45176">MALNPKAAGKGDSECAETGEPLSEGGEADKKSAATSATANQNGDQPGCRDGVMPEQEATERRRSVLADGRGSSSSPLSASRSSEELPRKNFQIPRKTRERKGLYQFLPPESREFEDLVKLISSFYLDASSRGTFSYCKARLIHNELLEKEFIEKRREMKQEGRAEQELAESYCFLFPDKSKLQWICEKGLSVGHCRITTLGNPSVGVYLSKYSDLLQINPFEVGSFGDMIIFKVMRGRIKHIHENMPKNAIESSPKFDCHLSKSANRVTSLLSYRAFELTQQYFFEFAFDEIKARPRHVCPYAVVSFQYKGKEVAASPMTAHRFNTISPEGSRGKSCYTVWSGPLVNKGQELFPVCLRSFSRPYLPFKLAVFTVTLDLHCICSGPVRCKARRSSKNHTQIAQ</sequence>
<protein>
    <recommendedName>
        <fullName evidence="2">TASOR pseudo-PARP domain-containing protein</fullName>
    </recommendedName>
</protein>
<comment type="caution">
    <text evidence="3">The sequence shown here is derived from an EMBL/GenBank/DDBJ whole genome shotgun (WGS) entry which is preliminary data.</text>
</comment>
<organism evidence="3 4">
    <name type="scientific">Ameca splendens</name>
    <dbReference type="NCBI Taxonomy" id="208324"/>
    <lineage>
        <taxon>Eukaryota</taxon>
        <taxon>Metazoa</taxon>
        <taxon>Chordata</taxon>
        <taxon>Craniata</taxon>
        <taxon>Vertebrata</taxon>
        <taxon>Euteleostomi</taxon>
        <taxon>Actinopterygii</taxon>
        <taxon>Neopterygii</taxon>
        <taxon>Teleostei</taxon>
        <taxon>Neoteleostei</taxon>
        <taxon>Acanthomorphata</taxon>
        <taxon>Ovalentaria</taxon>
        <taxon>Atherinomorphae</taxon>
        <taxon>Cyprinodontiformes</taxon>
        <taxon>Goodeidae</taxon>
        <taxon>Ameca</taxon>
    </lineage>
</organism>
<evidence type="ECO:0000259" key="2">
    <source>
        <dbReference type="Pfam" id="PF12509"/>
    </source>
</evidence>
<keyword evidence="4" id="KW-1185">Reference proteome</keyword>
<accession>A0ABV0XM20</accession>
<dbReference type="PANTHER" id="PTHR16207:SF1">
    <property type="entry name" value="PROTEIN TASOR"/>
    <property type="match status" value="1"/>
</dbReference>
<dbReference type="InterPro" id="IPR022188">
    <property type="entry name" value="TASOR_DUF3715"/>
</dbReference>
<dbReference type="Gene3D" id="3.90.228.10">
    <property type="match status" value="1"/>
</dbReference>
<dbReference type="InterPro" id="IPR046432">
    <property type="entry name" value="TASOR"/>
</dbReference>
<evidence type="ECO:0000313" key="3">
    <source>
        <dbReference type="EMBL" id="MEQ2282410.1"/>
    </source>
</evidence>
<evidence type="ECO:0000313" key="4">
    <source>
        <dbReference type="Proteomes" id="UP001469553"/>
    </source>
</evidence>
<proteinExistence type="predicted"/>
<feature type="region of interest" description="Disordered" evidence="1">
    <location>
        <begin position="1"/>
        <end position="94"/>
    </location>
</feature>
<name>A0ABV0XM20_9TELE</name>
<feature type="compositionally biased region" description="Low complexity" evidence="1">
    <location>
        <begin position="72"/>
        <end position="81"/>
    </location>
</feature>
<reference evidence="3 4" key="1">
    <citation type="submission" date="2021-06" db="EMBL/GenBank/DDBJ databases">
        <authorList>
            <person name="Palmer J.M."/>
        </authorList>
    </citation>
    <scope>NUCLEOTIDE SEQUENCE [LARGE SCALE GENOMIC DNA]</scope>
    <source>
        <strain evidence="3 4">AS_MEX2019</strain>
        <tissue evidence="3">Muscle</tissue>
    </source>
</reference>
<dbReference type="PANTHER" id="PTHR16207">
    <property type="entry name" value="SET DOMAIN-CONTAINING PROTEIN"/>
    <property type="match status" value="1"/>
</dbReference>
<evidence type="ECO:0000256" key="1">
    <source>
        <dbReference type="SAM" id="MobiDB-lite"/>
    </source>
</evidence>
<dbReference type="Pfam" id="PF12509">
    <property type="entry name" value="DUF3715"/>
    <property type="match status" value="1"/>
</dbReference>
<dbReference type="Proteomes" id="UP001469553">
    <property type="component" value="Unassembled WGS sequence"/>
</dbReference>
<feature type="domain" description="TASOR pseudo-PARP" evidence="2">
    <location>
        <begin position="157"/>
        <end position="301"/>
    </location>
</feature>